<dbReference type="Proteomes" id="UP000265419">
    <property type="component" value="Unassembled WGS sequence"/>
</dbReference>
<accession>A0A399J9Q1</accession>
<organism evidence="1 2">
    <name type="scientific">Galactobacter valiniphilus</name>
    <dbReference type="NCBI Taxonomy" id="2676122"/>
    <lineage>
        <taxon>Bacteria</taxon>
        <taxon>Bacillati</taxon>
        <taxon>Actinomycetota</taxon>
        <taxon>Actinomycetes</taxon>
        <taxon>Micrococcales</taxon>
        <taxon>Micrococcaceae</taxon>
        <taxon>Galactobacter</taxon>
    </lineage>
</organism>
<dbReference type="AlphaFoldDB" id="A0A399J9Q1"/>
<sequence length="122" mass="13619">MLEDVLCSYCLRGRSVTGPMAFSPLAAICRDCARGALEKMEQATEHPRRDPDAPFSFWSHLSDDELLGRLPQVAAAGTQVEEHLQSWVGAARERGMSWARIGAALGMTRQSAWERFTPRDDR</sequence>
<dbReference type="RefSeq" id="WP_119424709.1">
    <property type="nucleotide sequence ID" value="NZ_QQXK01000014.1"/>
</dbReference>
<evidence type="ECO:0000313" key="1">
    <source>
        <dbReference type="EMBL" id="RII42258.1"/>
    </source>
</evidence>
<evidence type="ECO:0008006" key="3">
    <source>
        <dbReference type="Google" id="ProtNLM"/>
    </source>
</evidence>
<dbReference type="EMBL" id="QQXK01000014">
    <property type="protein sequence ID" value="RII42258.1"/>
    <property type="molecule type" value="Genomic_DNA"/>
</dbReference>
<protein>
    <recommendedName>
        <fullName evidence="3">ClpX-type ZB domain-containing protein</fullName>
    </recommendedName>
</protein>
<comment type="caution">
    <text evidence="1">The sequence shown here is derived from an EMBL/GenBank/DDBJ whole genome shotgun (WGS) entry which is preliminary data.</text>
</comment>
<keyword evidence="2" id="KW-1185">Reference proteome</keyword>
<name>A0A399J9Q1_9MICC</name>
<gene>
    <name evidence="1" type="ORF">DWB68_08505</name>
</gene>
<evidence type="ECO:0000313" key="2">
    <source>
        <dbReference type="Proteomes" id="UP000265419"/>
    </source>
</evidence>
<proteinExistence type="predicted"/>
<reference evidence="1 2" key="1">
    <citation type="submission" date="2018-07" db="EMBL/GenBank/DDBJ databases">
        <title>Arthrobacter sp. nov., isolated from raw cow's milk with high bacterial count.</title>
        <authorList>
            <person name="Hahne J."/>
            <person name="Isele D."/>
            <person name="Lipski A."/>
        </authorList>
    </citation>
    <scope>NUCLEOTIDE SEQUENCE [LARGE SCALE GENOMIC DNA]</scope>
    <source>
        <strain evidence="1 2">JZ R-35</strain>
    </source>
</reference>